<evidence type="ECO:0000256" key="3">
    <source>
        <dbReference type="ARBA" id="ARBA00022692"/>
    </source>
</evidence>
<keyword evidence="3 7" id="KW-0812">Transmembrane</keyword>
<keyword evidence="5 7" id="KW-0472">Membrane</keyword>
<gene>
    <name evidence="8" type="ORF">Cantr_03676</name>
</gene>
<reference evidence="8 9" key="1">
    <citation type="submission" date="2018-06" db="EMBL/GenBank/DDBJ databases">
        <title>Whole genome sequencing of Candida tropicalis (genome annotated by CSBL at Korea University).</title>
        <authorList>
            <person name="Ahn J."/>
        </authorList>
    </citation>
    <scope>NUCLEOTIDE SEQUENCE [LARGE SCALE GENOMIC DNA]</scope>
    <source>
        <strain evidence="8 9">ATCC 20962</strain>
    </source>
</reference>
<dbReference type="Proteomes" id="UP000253472">
    <property type="component" value="Unassembled WGS sequence"/>
</dbReference>
<evidence type="ECO:0000256" key="2">
    <source>
        <dbReference type="ARBA" id="ARBA00009530"/>
    </source>
</evidence>
<dbReference type="GO" id="GO:0016020">
    <property type="term" value="C:membrane"/>
    <property type="evidence" value="ECO:0007669"/>
    <property type="project" value="UniProtKB-SubCell"/>
</dbReference>
<evidence type="ECO:0000256" key="7">
    <source>
        <dbReference type="SAM" id="Phobius"/>
    </source>
</evidence>
<sequence length="162" mass="18413">MTDSETRPNPAARGETFLLILMAIVLPPLPMYLMDKTIFSRNFIVCCLLTLCGGIAGLIFSCYIIYLYLKQDSILEGYTRLGDDEEQQLRAEPQAHREEQAPEAQPLHPHRIHHDEEHTQPDPNQILTASDLPSYDDIVGGSQPRDEYPRDVKSNGDHKVQR</sequence>
<dbReference type="EMBL" id="QLNQ01000030">
    <property type="protein sequence ID" value="RCK55144.1"/>
    <property type="molecule type" value="Genomic_DNA"/>
</dbReference>
<feature type="compositionally biased region" description="Basic and acidic residues" evidence="6">
    <location>
        <begin position="144"/>
        <end position="162"/>
    </location>
</feature>
<keyword evidence="4 7" id="KW-1133">Transmembrane helix</keyword>
<evidence type="ECO:0000313" key="8">
    <source>
        <dbReference type="EMBL" id="RCK55144.1"/>
    </source>
</evidence>
<protein>
    <submittedName>
        <fullName evidence="8">Uncharacterized protein</fullName>
    </submittedName>
</protein>
<evidence type="ECO:0000256" key="1">
    <source>
        <dbReference type="ARBA" id="ARBA00004370"/>
    </source>
</evidence>
<dbReference type="STRING" id="5486.A0A367XNB7"/>
<comment type="caution">
    <text evidence="8">The sequence shown here is derived from an EMBL/GenBank/DDBJ whole genome shotgun (WGS) entry which is preliminary data.</text>
</comment>
<comment type="subcellular location">
    <subcellularLocation>
        <location evidence="1">Membrane</location>
    </subcellularLocation>
</comment>
<dbReference type="AlphaFoldDB" id="A0A367XNB7"/>
<feature type="compositionally biased region" description="Basic and acidic residues" evidence="6">
    <location>
        <begin position="87"/>
        <end position="100"/>
    </location>
</feature>
<evidence type="ECO:0000313" key="9">
    <source>
        <dbReference type="Proteomes" id="UP000253472"/>
    </source>
</evidence>
<feature type="transmembrane region" description="Helical" evidence="7">
    <location>
        <begin position="43"/>
        <end position="69"/>
    </location>
</feature>
<evidence type="ECO:0000256" key="5">
    <source>
        <dbReference type="ARBA" id="ARBA00023136"/>
    </source>
</evidence>
<dbReference type="OrthoDB" id="2802411at2759"/>
<dbReference type="Pfam" id="PF01679">
    <property type="entry name" value="Pmp3"/>
    <property type="match status" value="1"/>
</dbReference>
<evidence type="ECO:0000256" key="6">
    <source>
        <dbReference type="SAM" id="MobiDB-lite"/>
    </source>
</evidence>
<feature type="region of interest" description="Disordered" evidence="6">
    <location>
        <begin position="85"/>
        <end position="162"/>
    </location>
</feature>
<evidence type="ECO:0000256" key="4">
    <source>
        <dbReference type="ARBA" id="ARBA00022989"/>
    </source>
</evidence>
<keyword evidence="9" id="KW-1185">Reference proteome</keyword>
<dbReference type="InterPro" id="IPR000612">
    <property type="entry name" value="PMP3"/>
</dbReference>
<organism evidence="8 9">
    <name type="scientific">Candida viswanathii</name>
    <dbReference type="NCBI Taxonomy" id="5486"/>
    <lineage>
        <taxon>Eukaryota</taxon>
        <taxon>Fungi</taxon>
        <taxon>Dikarya</taxon>
        <taxon>Ascomycota</taxon>
        <taxon>Saccharomycotina</taxon>
        <taxon>Pichiomycetes</taxon>
        <taxon>Debaryomycetaceae</taxon>
        <taxon>Candida/Lodderomyces clade</taxon>
        <taxon>Candida</taxon>
    </lineage>
</organism>
<comment type="similarity">
    <text evidence="2">Belongs to the UPF0057 (PMP3) family.</text>
</comment>
<name>A0A367XNB7_9ASCO</name>
<proteinExistence type="inferred from homology"/>
<accession>A0A367XNB7</accession>
<feature type="transmembrane region" description="Helical" evidence="7">
    <location>
        <begin position="16"/>
        <end position="34"/>
    </location>
</feature>